<feature type="transmembrane region" description="Helical" evidence="5">
    <location>
        <begin position="91"/>
        <end position="108"/>
    </location>
</feature>
<organism evidence="7 8">
    <name type="scientific">Apis cerana cerana</name>
    <name type="common">Oriental honeybee</name>
    <dbReference type="NCBI Taxonomy" id="94128"/>
    <lineage>
        <taxon>Eukaryota</taxon>
        <taxon>Metazoa</taxon>
        <taxon>Ecdysozoa</taxon>
        <taxon>Arthropoda</taxon>
        <taxon>Hexapoda</taxon>
        <taxon>Insecta</taxon>
        <taxon>Pterygota</taxon>
        <taxon>Neoptera</taxon>
        <taxon>Endopterygota</taxon>
        <taxon>Hymenoptera</taxon>
        <taxon>Apocrita</taxon>
        <taxon>Aculeata</taxon>
        <taxon>Apoidea</taxon>
        <taxon>Anthophila</taxon>
        <taxon>Apidae</taxon>
        <taxon>Apis</taxon>
    </lineage>
</organism>
<evidence type="ECO:0000313" key="8">
    <source>
        <dbReference type="Proteomes" id="UP000242457"/>
    </source>
</evidence>
<evidence type="ECO:0000259" key="6">
    <source>
        <dbReference type="Pfam" id="PF01490"/>
    </source>
</evidence>
<dbReference type="OrthoDB" id="1684102at2759"/>
<dbReference type="AlphaFoldDB" id="A0A2A3EGS4"/>
<evidence type="ECO:0000313" key="7">
    <source>
        <dbReference type="EMBL" id="PBC30419.1"/>
    </source>
</evidence>
<accession>A0A2A3EGS4</accession>
<feature type="transmembrane region" description="Helical" evidence="5">
    <location>
        <begin position="391"/>
        <end position="413"/>
    </location>
</feature>
<feature type="transmembrane region" description="Helical" evidence="5">
    <location>
        <begin position="29"/>
        <end position="49"/>
    </location>
</feature>
<dbReference type="GO" id="GO:0015179">
    <property type="term" value="F:L-amino acid transmembrane transporter activity"/>
    <property type="evidence" value="ECO:0007669"/>
    <property type="project" value="TreeGrafter"/>
</dbReference>
<reference evidence="7 8" key="1">
    <citation type="submission" date="2014-07" db="EMBL/GenBank/DDBJ databases">
        <title>Genomic and transcriptomic analysis on Apis cerana provide comprehensive insights into honey bee biology.</title>
        <authorList>
            <person name="Diao Q."/>
            <person name="Sun L."/>
            <person name="Zheng H."/>
            <person name="Zheng H."/>
            <person name="Xu S."/>
            <person name="Wang S."/>
            <person name="Zeng Z."/>
            <person name="Hu F."/>
            <person name="Su S."/>
            <person name="Wu J."/>
        </authorList>
    </citation>
    <scope>NUCLEOTIDE SEQUENCE [LARGE SCALE GENOMIC DNA]</scope>
    <source>
        <tissue evidence="7">Pupae without intestine</tissue>
    </source>
</reference>
<feature type="domain" description="Amino acid transporter transmembrane" evidence="6">
    <location>
        <begin position="366"/>
        <end position="689"/>
    </location>
</feature>
<keyword evidence="2 5" id="KW-0812">Transmembrane</keyword>
<dbReference type="GO" id="GO:0005774">
    <property type="term" value="C:vacuolar membrane"/>
    <property type="evidence" value="ECO:0007669"/>
    <property type="project" value="TreeGrafter"/>
</dbReference>
<feature type="transmembrane region" description="Helical" evidence="5">
    <location>
        <begin position="633"/>
        <end position="656"/>
    </location>
</feature>
<feature type="transmembrane region" description="Helical" evidence="5">
    <location>
        <begin position="326"/>
        <end position="344"/>
    </location>
</feature>
<feature type="transmembrane region" description="Helical" evidence="5">
    <location>
        <begin position="115"/>
        <end position="134"/>
    </location>
</feature>
<feature type="transmembrane region" description="Helical" evidence="5">
    <location>
        <begin position="56"/>
        <end position="79"/>
    </location>
</feature>
<evidence type="ECO:0000256" key="3">
    <source>
        <dbReference type="ARBA" id="ARBA00022989"/>
    </source>
</evidence>
<dbReference type="InterPro" id="IPR013057">
    <property type="entry name" value="AA_transpt_TM"/>
</dbReference>
<keyword evidence="3 5" id="KW-1133">Transmembrane helix</keyword>
<dbReference type="STRING" id="94128.A0A2A3EGS4"/>
<keyword evidence="4 5" id="KW-0472">Membrane</keyword>
<evidence type="ECO:0000256" key="5">
    <source>
        <dbReference type="SAM" id="Phobius"/>
    </source>
</evidence>
<comment type="subcellular location">
    <subcellularLocation>
        <location evidence="1">Membrane</location>
        <topology evidence="1">Multi-pass membrane protein</topology>
    </subcellularLocation>
</comment>
<dbReference type="EMBL" id="KZ288262">
    <property type="protein sequence ID" value="PBC30419.1"/>
    <property type="molecule type" value="Genomic_DNA"/>
</dbReference>
<feature type="domain" description="Amino acid transporter transmembrane" evidence="6">
    <location>
        <begin position="64"/>
        <end position="341"/>
    </location>
</feature>
<protein>
    <submittedName>
        <fullName evidence="7">Proton-coupled amino acid transporter</fullName>
    </submittedName>
</protein>
<name>A0A2A3EGS4_APICC</name>
<proteinExistence type="predicted"/>
<feature type="transmembrane region" description="Helical" evidence="5">
    <location>
        <begin position="146"/>
        <end position="164"/>
    </location>
</feature>
<keyword evidence="8" id="KW-1185">Reference proteome</keyword>
<dbReference type="Proteomes" id="UP000242457">
    <property type="component" value="Unassembled WGS sequence"/>
</dbReference>
<dbReference type="PANTHER" id="PTHR22950:SF494">
    <property type="entry name" value="GH04538P"/>
    <property type="match status" value="1"/>
</dbReference>
<evidence type="ECO:0000256" key="2">
    <source>
        <dbReference type="ARBA" id="ARBA00022692"/>
    </source>
</evidence>
<feature type="transmembrane region" description="Helical" evidence="5">
    <location>
        <begin position="559"/>
        <end position="577"/>
    </location>
</feature>
<feature type="transmembrane region" description="Helical" evidence="5">
    <location>
        <begin position="294"/>
        <end position="314"/>
    </location>
</feature>
<evidence type="ECO:0000256" key="1">
    <source>
        <dbReference type="ARBA" id="ARBA00004141"/>
    </source>
</evidence>
<feature type="transmembrane region" description="Helical" evidence="5">
    <location>
        <begin position="185"/>
        <end position="205"/>
    </location>
</feature>
<feature type="transmembrane region" description="Helical" evidence="5">
    <location>
        <begin position="491"/>
        <end position="508"/>
    </location>
</feature>
<sequence>MEDLNQEEDDARRYDPTKHRAPEAMTSDFIALLHLFKSSLGNGIFFLPYGYRRTGYIVAIFCGFFIGILYMHMICTLMIEYFSEVELNLRFYIIGMYPFTCLFGFPSFKYLAPLTMLGSIFILIGIAVTLNYLIEDFPDPNRLETFTQLLPIPSFCNLFLYALHNLTVTMPLENRMRTPHNLQRMLILNVSFNVLLYTTFGFLGYNKYMHDVYDTVVKNLPVDVPLTQTVKITVGLAATFSFGIAYFVPISIILPKIQKRFGKITEYYDENIFRIIGATATTILAIAIPQMLPLLGFLAALSMTTIIVLIPIVIETATKWETATRFLLVKNIVIFIIWMVLYTMEKNEKEEQGNPMKEFNSRDFGALAHLLKSSLGTGILAMPNAIKNGGVIFGGIGTIIIGLICAHCVHILVRSSHILCKRTKTPQMTYAETAEAAFLCGPKTVRPFANFSRMFVNAALCATYIGGACVYVVFVSTSIKQLVDFHTGMTIPIRLYILTLIPAVLLLGQVRNLKFMVPFSIVANLSMMTGFALTLYYIFNDIKIPSHVKPIASIEQLPSFFATVLFAIEGIGVVMPVENSMKNPHHFLGCPSVLNITMTIVVSLYTVLGVFGYLKYVEDIKGSITLNIPTEDILGQAVKLLIALAVLFTYGLQLFVPMDIMWRAVKEKCSHKYQGLCHTVMRIGISIFTKLCILPPISYADKRSTDNLKSVNINRSLRVPDTRDTFLTKEERNASRNGKMHPDRFVWHYSFLNSSRSSLWSVRYFSRYSASRFQPSLKQFLAGTAILAEANGDFGKTLRL</sequence>
<feature type="transmembrane region" description="Helical" evidence="5">
    <location>
        <begin position="455"/>
        <end position="479"/>
    </location>
</feature>
<dbReference type="Pfam" id="PF01490">
    <property type="entry name" value="Aa_trans"/>
    <property type="match status" value="2"/>
</dbReference>
<feature type="transmembrane region" description="Helical" evidence="5">
    <location>
        <begin position="589"/>
        <end position="613"/>
    </location>
</feature>
<evidence type="ECO:0000256" key="4">
    <source>
        <dbReference type="ARBA" id="ARBA00023136"/>
    </source>
</evidence>
<feature type="transmembrane region" description="Helical" evidence="5">
    <location>
        <begin position="515"/>
        <end position="539"/>
    </location>
</feature>
<dbReference type="PANTHER" id="PTHR22950">
    <property type="entry name" value="AMINO ACID TRANSPORTER"/>
    <property type="match status" value="1"/>
</dbReference>
<gene>
    <name evidence="7" type="ORF">APICC_07987</name>
</gene>
<feature type="transmembrane region" description="Helical" evidence="5">
    <location>
        <begin position="232"/>
        <end position="252"/>
    </location>
</feature>
<feature type="transmembrane region" description="Helical" evidence="5">
    <location>
        <begin position="272"/>
        <end position="288"/>
    </location>
</feature>